<keyword evidence="1" id="KW-0234">DNA repair</keyword>
<reference evidence="5 6" key="1">
    <citation type="journal article" date="2017" name="Curr. Biol.">
        <title>Genome architecture and evolution of a unichromosomal asexual nematode.</title>
        <authorList>
            <person name="Fradin H."/>
            <person name="Zegar C."/>
            <person name="Gutwein M."/>
            <person name="Lucas J."/>
            <person name="Kovtun M."/>
            <person name="Corcoran D."/>
            <person name="Baugh L.R."/>
            <person name="Kiontke K."/>
            <person name="Gunsalus K."/>
            <person name="Fitch D.H."/>
            <person name="Piano F."/>
        </authorList>
    </citation>
    <scope>NUCLEOTIDE SEQUENCE [LARGE SCALE GENOMIC DNA]</scope>
    <source>
        <strain evidence="5">PF1309</strain>
    </source>
</reference>
<evidence type="ECO:0000256" key="2">
    <source>
        <dbReference type="SAM" id="MobiDB-lite"/>
    </source>
</evidence>
<protein>
    <recommendedName>
        <fullName evidence="1">ATP-dependent DNA helicase</fullName>
        <ecNumber evidence="1">5.6.2.3</ecNumber>
    </recommendedName>
</protein>
<dbReference type="EMBL" id="LIAE01007944">
    <property type="protein sequence ID" value="PAV76155.1"/>
    <property type="molecule type" value="Genomic_DNA"/>
</dbReference>
<dbReference type="GO" id="GO:0005524">
    <property type="term" value="F:ATP binding"/>
    <property type="evidence" value="ECO:0007669"/>
    <property type="project" value="UniProtKB-KW"/>
</dbReference>
<gene>
    <name evidence="5" type="ORF">WR25_25064</name>
</gene>
<keyword evidence="1" id="KW-0227">DNA damage</keyword>
<dbReference type="EC" id="5.6.2.3" evidence="1"/>
<comment type="similarity">
    <text evidence="1">Belongs to the helicase family.</text>
</comment>
<dbReference type="GO" id="GO:0006281">
    <property type="term" value="P:DNA repair"/>
    <property type="evidence" value="ECO:0007669"/>
    <property type="project" value="UniProtKB-KW"/>
</dbReference>
<evidence type="ECO:0000256" key="1">
    <source>
        <dbReference type="RuleBase" id="RU363044"/>
    </source>
</evidence>
<feature type="region of interest" description="Disordered" evidence="2">
    <location>
        <begin position="1114"/>
        <end position="1144"/>
    </location>
</feature>
<evidence type="ECO:0000313" key="6">
    <source>
        <dbReference type="Proteomes" id="UP000218231"/>
    </source>
</evidence>
<evidence type="ECO:0000259" key="4">
    <source>
        <dbReference type="Pfam" id="PF14214"/>
    </source>
</evidence>
<accession>A0A2A2KQD8</accession>
<dbReference type="Gene3D" id="3.40.50.300">
    <property type="entry name" value="P-loop containing nucleotide triphosphate hydrolases"/>
    <property type="match status" value="1"/>
</dbReference>
<dbReference type="GO" id="GO:0043139">
    <property type="term" value="F:5'-3' DNA helicase activity"/>
    <property type="evidence" value="ECO:0007669"/>
    <property type="project" value="UniProtKB-EC"/>
</dbReference>
<feature type="domain" description="DNA helicase Pif1-like DEAD-box helicase" evidence="3">
    <location>
        <begin position="853"/>
        <end position="1051"/>
    </location>
</feature>
<organism evidence="5 6">
    <name type="scientific">Diploscapter pachys</name>
    <dbReference type="NCBI Taxonomy" id="2018661"/>
    <lineage>
        <taxon>Eukaryota</taxon>
        <taxon>Metazoa</taxon>
        <taxon>Ecdysozoa</taxon>
        <taxon>Nematoda</taxon>
        <taxon>Chromadorea</taxon>
        <taxon>Rhabditida</taxon>
        <taxon>Rhabditina</taxon>
        <taxon>Rhabditomorpha</taxon>
        <taxon>Rhabditoidea</taxon>
        <taxon>Rhabditidae</taxon>
        <taxon>Diploscapter</taxon>
    </lineage>
</organism>
<keyword evidence="1" id="KW-0547">Nucleotide-binding</keyword>
<evidence type="ECO:0000313" key="5">
    <source>
        <dbReference type="EMBL" id="PAV76155.1"/>
    </source>
</evidence>
<dbReference type="GO" id="GO:0016887">
    <property type="term" value="F:ATP hydrolysis activity"/>
    <property type="evidence" value="ECO:0007669"/>
    <property type="project" value="RHEA"/>
</dbReference>
<dbReference type="Pfam" id="PF14214">
    <property type="entry name" value="Helitron_like_N"/>
    <property type="match status" value="1"/>
</dbReference>
<dbReference type="Proteomes" id="UP000218231">
    <property type="component" value="Unassembled WGS sequence"/>
</dbReference>
<keyword evidence="6" id="KW-1185">Reference proteome</keyword>
<feature type="compositionally biased region" description="Low complexity" evidence="2">
    <location>
        <begin position="1134"/>
        <end position="1144"/>
    </location>
</feature>
<dbReference type="Pfam" id="PF05970">
    <property type="entry name" value="PIF1"/>
    <property type="match status" value="1"/>
</dbReference>
<comment type="catalytic activity">
    <reaction evidence="1">
        <text>ATP + H2O = ADP + phosphate + H(+)</text>
        <dbReference type="Rhea" id="RHEA:13065"/>
        <dbReference type="ChEBI" id="CHEBI:15377"/>
        <dbReference type="ChEBI" id="CHEBI:15378"/>
        <dbReference type="ChEBI" id="CHEBI:30616"/>
        <dbReference type="ChEBI" id="CHEBI:43474"/>
        <dbReference type="ChEBI" id="CHEBI:456216"/>
        <dbReference type="EC" id="5.6.2.3"/>
    </reaction>
</comment>
<dbReference type="STRING" id="2018661.A0A2A2KQD8"/>
<dbReference type="GO" id="GO:0006310">
    <property type="term" value="P:DNA recombination"/>
    <property type="evidence" value="ECO:0007669"/>
    <property type="project" value="UniProtKB-KW"/>
</dbReference>
<feature type="domain" description="Helitron helicase-like" evidence="4">
    <location>
        <begin position="232"/>
        <end position="403"/>
    </location>
</feature>
<dbReference type="InterPro" id="IPR027417">
    <property type="entry name" value="P-loop_NTPase"/>
</dbReference>
<keyword evidence="1" id="KW-0233">DNA recombination</keyword>
<dbReference type="PANTHER" id="PTHR10492">
    <property type="match status" value="1"/>
</dbReference>
<evidence type="ECO:0000259" key="3">
    <source>
        <dbReference type="Pfam" id="PF05970"/>
    </source>
</evidence>
<keyword evidence="1" id="KW-0378">Hydrolase</keyword>
<dbReference type="OrthoDB" id="5864836at2759"/>
<dbReference type="SUPFAM" id="SSF52540">
    <property type="entry name" value="P-loop containing nucleoside triphosphate hydrolases"/>
    <property type="match status" value="1"/>
</dbReference>
<dbReference type="AlphaFoldDB" id="A0A2A2KQD8"/>
<comment type="caution">
    <text evidence="5">The sequence shown here is derived from an EMBL/GenBank/DDBJ whole genome shotgun (WGS) entry which is preliminary data.</text>
</comment>
<dbReference type="InterPro" id="IPR010285">
    <property type="entry name" value="DNA_helicase_pif1-like_DEAD"/>
</dbReference>
<keyword evidence="1" id="KW-0067">ATP-binding</keyword>
<keyword evidence="1" id="KW-0347">Helicase</keyword>
<dbReference type="InterPro" id="IPR025476">
    <property type="entry name" value="Helitron_helicase-like"/>
</dbReference>
<name>A0A2A2KQD8_9BILA</name>
<sequence length="1144" mass="133605">MPYCYKVQGQLYHTMNLAMHPDPNEKPDYAQLFFIDSVEALNLRMAKKPNVNCNRSLMEKIDVVLREVNRYYQSYKHMKEIEDEVEAEARRRGEAAPELRLIFDVSGQVDKRRYNIPRANEIAAVFVLNDKDEMPYPDKLAVHQRGRQLRTITKFDKTAESMLYPLYFPTSKGGCYAGMRIDDEKVTFMQYYQYMTSIRRSSLLMDREEIEAEHACCFAEMKWNSDPNEVNDFNPIRLGGKLYQQYLVDAYVKIEQDRLDYIRENQKALKVESYKALRDYLEDTADAQGKNVGRTIILPSSFKGSPRNCQQAYQDSMAMVRRYGKPHMFVTFTCNPKWSEITRNLMPGNTVLDEPDLVDRVFNQKLDELMDDLTKKQYFGKAIAYTYVVEFQKRGLPHAHILLILDRSDDIRADEIDSIVCAEIPDKKKYPRLHEIIASHMLHGPCGIHNLNCPCMTDDKKGNKICSKKYPKEFRETTHVGRNSYPEYRRRDNGEYVERKGIKIDNRWVVPFSPVLSLKFDAHVNVEICASIKSVKYLYKYVYKGHDCARMAIQVQNGGIVYDELTKYVNMRYVTPHEGYWRIAEFKLDERSHSVMRLAVHLPNEQLIYYKPQNDDIGQRLNDSELRNTTLTGWFDLNERDADARNYYYFEIPEYYTFKKSRDDGNMIWDRRTRSFNVIGRMYVIHPKQKELFYLRMILLHKKGAKSWEDLLTTEDYDGDANPKETFREAARAMGLLSDDIVWETYFDEMKDHATAFQMRELFVSIITHGENVNVKRVWERFGEYMADDFARNYDDEVALRRALVEIEKMLESAGDSLENYEMDKPNTGEFDDEIPWDEDEEMEKGRQMRASMNTAQESIVAYVLNKAEKLKNGENVTNGYVYIDGPGGSGKTYTYKTICYLLRGMGIKYKTCAWMGIAANLIPDGRTMHKTFGLPFEMDSQASSNAKSNNKIGRELVETQVFIVDEISMVPKFALEIIDRKLKELMDNDLIFGGKVFIIGGDFRQILPVKKKAGRNELVNLSVVQSKLWKNFRVFRLKENRRVIQNTDDDRTNVPVREDFAGLDLEEYVFSHGMAYVAFSRVRAWDFLKVKVSNKQYGKVKNLVWKEVLLPEEEVEEQSQRSERASRRSTQNSQGESQGSQEL</sequence>
<dbReference type="GO" id="GO:0000723">
    <property type="term" value="P:telomere maintenance"/>
    <property type="evidence" value="ECO:0007669"/>
    <property type="project" value="InterPro"/>
</dbReference>
<comment type="cofactor">
    <cofactor evidence="1">
        <name>Mg(2+)</name>
        <dbReference type="ChEBI" id="CHEBI:18420"/>
    </cofactor>
</comment>
<dbReference type="PANTHER" id="PTHR10492:SF57">
    <property type="entry name" value="ATP-DEPENDENT DNA HELICASE"/>
    <property type="match status" value="1"/>
</dbReference>
<proteinExistence type="inferred from homology"/>